<proteinExistence type="predicted"/>
<gene>
    <name evidence="3" type="ORF">ACFOJ9_28445</name>
</gene>
<dbReference type="InterPro" id="IPR025745">
    <property type="entry name" value="Mrr-like_N_dom"/>
</dbReference>
<evidence type="ECO:0000259" key="2">
    <source>
        <dbReference type="Pfam" id="PF14338"/>
    </source>
</evidence>
<dbReference type="InterPro" id="IPR011335">
    <property type="entry name" value="Restrct_endonuc-II-like"/>
</dbReference>
<dbReference type="Gene3D" id="3.40.1350.10">
    <property type="match status" value="1"/>
</dbReference>
<sequence>MKMGTIKAPVPPFAEFFVPVLRALDALGGSASIEEIDDKTAALMSISDAARAVLVGDGPRSKFDYRCAWARSWLKNAGLTNNSERGVWTLTAEGRASLPLDPEEIVRRVRRADAALRKAKVVAAPERVEAEAEAADIALKDWREQLLDILLVLDPAAFERLCQRLLREAGFIKVEVTGRSGDGGIDGTGVLRVNLLSFHVLFQCKRWKGSVGAGVVRDFRGAMVGRADKGLVITTGTFTADARREAVRDGAPAIDLIDGDGLCDLLKDQKIGVRVKMVEEVTVDEAAFAGF</sequence>
<comment type="caution">
    <text evidence="3">The sequence shown here is derived from an EMBL/GenBank/DDBJ whole genome shotgun (WGS) entry which is preliminary data.</text>
</comment>
<dbReference type="PANTHER" id="PTHR30015">
    <property type="entry name" value="MRR RESTRICTION SYSTEM PROTEIN"/>
    <property type="match status" value="1"/>
</dbReference>
<name>A0ABV7MUL2_9HYPH</name>
<keyword evidence="3" id="KW-0540">Nuclease</keyword>
<dbReference type="GO" id="GO:0016787">
    <property type="term" value="F:hydrolase activity"/>
    <property type="evidence" value="ECO:0007669"/>
    <property type="project" value="UniProtKB-KW"/>
</dbReference>
<accession>A0ABV7MUL2</accession>
<dbReference type="InterPro" id="IPR007560">
    <property type="entry name" value="Restrct_endonuc_IV_Mrr"/>
</dbReference>
<dbReference type="Pfam" id="PF14338">
    <property type="entry name" value="Mrr_N"/>
    <property type="match status" value="1"/>
</dbReference>
<protein>
    <submittedName>
        <fullName evidence="3">Restriction endonuclease</fullName>
        <ecNumber evidence="3">3.1.21.-</ecNumber>
    </submittedName>
</protein>
<keyword evidence="3" id="KW-0255">Endonuclease</keyword>
<keyword evidence="4" id="KW-1185">Reference proteome</keyword>
<dbReference type="EMBL" id="JBHRVD010000001">
    <property type="protein sequence ID" value="MFC3325662.1"/>
    <property type="molecule type" value="Genomic_DNA"/>
</dbReference>
<reference evidence="4" key="1">
    <citation type="journal article" date="2019" name="Int. J. Syst. Evol. Microbiol.">
        <title>The Global Catalogue of Microorganisms (GCM) 10K type strain sequencing project: providing services to taxonomists for standard genome sequencing and annotation.</title>
        <authorList>
            <consortium name="The Broad Institute Genomics Platform"/>
            <consortium name="The Broad Institute Genome Sequencing Center for Infectious Disease"/>
            <person name="Wu L."/>
            <person name="Ma J."/>
        </authorList>
    </citation>
    <scope>NUCLEOTIDE SEQUENCE [LARGE SCALE GENOMIC DNA]</scope>
    <source>
        <strain evidence="4">ICMP 19515</strain>
    </source>
</reference>
<dbReference type="InterPro" id="IPR052906">
    <property type="entry name" value="Type_IV_Methyl-Rstrct_Enzyme"/>
</dbReference>
<feature type="domain" description="Restriction system protein Mrr-like N-terminal" evidence="2">
    <location>
        <begin position="13"/>
        <end position="98"/>
    </location>
</feature>
<dbReference type="EC" id="3.1.21.-" evidence="3"/>
<keyword evidence="3" id="KW-0378">Hydrolase</keyword>
<evidence type="ECO:0000313" key="3">
    <source>
        <dbReference type="EMBL" id="MFC3325662.1"/>
    </source>
</evidence>
<dbReference type="Proteomes" id="UP001595648">
    <property type="component" value="Unassembled WGS sequence"/>
</dbReference>
<dbReference type="PANTHER" id="PTHR30015:SF7">
    <property type="entry name" value="TYPE IV METHYL-DIRECTED RESTRICTION ENZYME ECOKMRR"/>
    <property type="match status" value="1"/>
</dbReference>
<dbReference type="InterPro" id="IPR011856">
    <property type="entry name" value="tRNA_endonuc-like_dom_sf"/>
</dbReference>
<feature type="domain" description="Restriction endonuclease type IV Mrr" evidence="1">
    <location>
        <begin position="153"/>
        <end position="266"/>
    </location>
</feature>
<evidence type="ECO:0000259" key="1">
    <source>
        <dbReference type="Pfam" id="PF04471"/>
    </source>
</evidence>
<dbReference type="GO" id="GO:0004519">
    <property type="term" value="F:endonuclease activity"/>
    <property type="evidence" value="ECO:0007669"/>
    <property type="project" value="UniProtKB-KW"/>
</dbReference>
<organism evidence="3 4">
    <name type="scientific">Mesorhizobium cantuariense</name>
    <dbReference type="NCBI Taxonomy" id="1300275"/>
    <lineage>
        <taxon>Bacteria</taxon>
        <taxon>Pseudomonadati</taxon>
        <taxon>Pseudomonadota</taxon>
        <taxon>Alphaproteobacteria</taxon>
        <taxon>Hyphomicrobiales</taxon>
        <taxon>Phyllobacteriaceae</taxon>
        <taxon>Mesorhizobium</taxon>
    </lineage>
</organism>
<dbReference type="Pfam" id="PF04471">
    <property type="entry name" value="Mrr_cat"/>
    <property type="match status" value="1"/>
</dbReference>
<dbReference type="RefSeq" id="WP_378983738.1">
    <property type="nucleotide sequence ID" value="NZ_JBHRVD010000001.1"/>
</dbReference>
<evidence type="ECO:0000313" key="4">
    <source>
        <dbReference type="Proteomes" id="UP001595648"/>
    </source>
</evidence>
<dbReference type="SUPFAM" id="SSF52980">
    <property type="entry name" value="Restriction endonuclease-like"/>
    <property type="match status" value="1"/>
</dbReference>